<dbReference type="AlphaFoldDB" id="A0A433RSM1"/>
<evidence type="ECO:0000313" key="2">
    <source>
        <dbReference type="EMBL" id="RUS55151.1"/>
    </source>
</evidence>
<dbReference type="Pfam" id="PF02627">
    <property type="entry name" value="CMD"/>
    <property type="match status" value="1"/>
</dbReference>
<accession>A0A433RSM1</accession>
<dbReference type="Proteomes" id="UP000288623">
    <property type="component" value="Unassembled WGS sequence"/>
</dbReference>
<dbReference type="OrthoDB" id="9806086at2"/>
<organism evidence="2 3">
    <name type="scientific">Candidatus Kurthia intestinigallinarum</name>
    <dbReference type="NCBI Taxonomy" id="1562256"/>
    <lineage>
        <taxon>Bacteria</taxon>
        <taxon>Bacillati</taxon>
        <taxon>Bacillota</taxon>
        <taxon>Bacilli</taxon>
        <taxon>Bacillales</taxon>
        <taxon>Caryophanaceae</taxon>
        <taxon>Kurthia</taxon>
    </lineage>
</organism>
<reference evidence="2 3" key="1">
    <citation type="submission" date="2014-11" db="EMBL/GenBank/DDBJ databases">
        <title>Genome sequence and analysis of novel Kurthia sp.</title>
        <authorList>
            <person name="Lawson J.N."/>
            <person name="Gonzalez J.E."/>
            <person name="Rinauldi L."/>
            <person name="Xuan Z."/>
            <person name="Firman A."/>
            <person name="Shaddox L."/>
            <person name="Trudeau A."/>
            <person name="Shah S."/>
            <person name="Reiman D."/>
        </authorList>
    </citation>
    <scope>NUCLEOTIDE SEQUENCE [LARGE SCALE GENOMIC DNA]</scope>
    <source>
        <strain evidence="2 3">3B1D</strain>
    </source>
</reference>
<dbReference type="InterPro" id="IPR003779">
    <property type="entry name" value="CMD-like"/>
</dbReference>
<dbReference type="Gene3D" id="1.20.1290.10">
    <property type="entry name" value="AhpD-like"/>
    <property type="match status" value="1"/>
</dbReference>
<name>A0A433RSM1_9BACL</name>
<evidence type="ECO:0000313" key="3">
    <source>
        <dbReference type="Proteomes" id="UP000288623"/>
    </source>
</evidence>
<dbReference type="GO" id="GO:0051920">
    <property type="term" value="F:peroxiredoxin activity"/>
    <property type="evidence" value="ECO:0007669"/>
    <property type="project" value="InterPro"/>
</dbReference>
<proteinExistence type="predicted"/>
<dbReference type="EMBL" id="JTFC01000031">
    <property type="protein sequence ID" value="RUS55151.1"/>
    <property type="molecule type" value="Genomic_DNA"/>
</dbReference>
<dbReference type="InterPro" id="IPR029032">
    <property type="entry name" value="AhpD-like"/>
</dbReference>
<dbReference type="PANTHER" id="PTHR34846:SF10">
    <property type="entry name" value="CYTOPLASMIC PROTEIN"/>
    <property type="match status" value="1"/>
</dbReference>
<dbReference type="NCBIfam" id="TIGR00778">
    <property type="entry name" value="ahpD_dom"/>
    <property type="match status" value="1"/>
</dbReference>
<gene>
    <name evidence="2" type="ORF">QI30_09360</name>
</gene>
<dbReference type="SUPFAM" id="SSF69118">
    <property type="entry name" value="AhpD-like"/>
    <property type="match status" value="1"/>
</dbReference>
<sequence length="146" mass="17062">MKSRINYYKVSEAGLKNMLSMEKYISLDMNLTKKLIELVKIRVSQINGCAFCLNMHTQDARKLGETEQRIYLLNAWKETSLYTEQERMALEFAEILTLISAHDIPDTLYEEVRTLFDERQYTGLVLLINQINSWNRIAISMANKFA</sequence>
<comment type="caution">
    <text evidence="2">The sequence shown here is derived from an EMBL/GenBank/DDBJ whole genome shotgun (WGS) entry which is preliminary data.</text>
</comment>
<keyword evidence="3" id="KW-1185">Reference proteome</keyword>
<dbReference type="InterPro" id="IPR004675">
    <property type="entry name" value="AhpD_core"/>
</dbReference>
<dbReference type="PANTHER" id="PTHR34846">
    <property type="entry name" value="4-CARBOXYMUCONOLACTONE DECARBOXYLASE FAMILY PROTEIN (AFU_ORTHOLOGUE AFUA_6G11590)"/>
    <property type="match status" value="1"/>
</dbReference>
<evidence type="ECO:0000259" key="1">
    <source>
        <dbReference type="Pfam" id="PF02627"/>
    </source>
</evidence>
<feature type="domain" description="Carboxymuconolactone decarboxylase-like" evidence="1">
    <location>
        <begin position="25"/>
        <end position="94"/>
    </location>
</feature>
<protein>
    <recommendedName>
        <fullName evidence="1">Carboxymuconolactone decarboxylase-like domain-containing protein</fullName>
    </recommendedName>
</protein>
<dbReference type="RefSeq" id="WP_126990637.1">
    <property type="nucleotide sequence ID" value="NZ_JTFC01000031.1"/>
</dbReference>